<reference evidence="5" key="1">
    <citation type="journal article" date="2019" name="Int. J. Syst. Evol. Microbiol.">
        <title>The Global Catalogue of Microorganisms (GCM) 10K type strain sequencing project: providing services to taxonomists for standard genome sequencing and annotation.</title>
        <authorList>
            <consortium name="The Broad Institute Genomics Platform"/>
            <consortium name="The Broad Institute Genome Sequencing Center for Infectious Disease"/>
            <person name="Wu L."/>
            <person name="Ma J."/>
        </authorList>
    </citation>
    <scope>NUCLEOTIDE SEQUENCE [LARGE SCALE GENOMIC DNA]</scope>
    <source>
        <strain evidence="5">CGMCC 1.8957</strain>
    </source>
</reference>
<feature type="domain" description="HTH luxR-type" evidence="3">
    <location>
        <begin position="17"/>
        <end position="74"/>
    </location>
</feature>
<gene>
    <name evidence="4" type="ORF">GCM10008023_13450</name>
</gene>
<dbReference type="Gene3D" id="1.10.10.10">
    <property type="entry name" value="Winged helix-like DNA-binding domain superfamily/Winged helix DNA-binding domain"/>
    <property type="match status" value="1"/>
</dbReference>
<keyword evidence="2" id="KW-1133">Transmembrane helix</keyword>
<feature type="transmembrane region" description="Helical" evidence="2">
    <location>
        <begin position="117"/>
        <end position="140"/>
    </location>
</feature>
<organism evidence="4 5">
    <name type="scientific">Sphingomonas glacialis</name>
    <dbReference type="NCBI Taxonomy" id="658225"/>
    <lineage>
        <taxon>Bacteria</taxon>
        <taxon>Pseudomonadati</taxon>
        <taxon>Pseudomonadota</taxon>
        <taxon>Alphaproteobacteria</taxon>
        <taxon>Sphingomonadales</taxon>
        <taxon>Sphingomonadaceae</taxon>
        <taxon>Sphingomonas</taxon>
    </lineage>
</organism>
<feature type="region of interest" description="Disordered" evidence="1">
    <location>
        <begin position="83"/>
        <end position="107"/>
    </location>
</feature>
<evidence type="ECO:0000313" key="5">
    <source>
        <dbReference type="Proteomes" id="UP000652430"/>
    </source>
</evidence>
<evidence type="ECO:0000313" key="4">
    <source>
        <dbReference type="EMBL" id="GHH13332.1"/>
    </source>
</evidence>
<keyword evidence="2" id="KW-0812">Transmembrane</keyword>
<keyword evidence="5" id="KW-1185">Reference proteome</keyword>
<dbReference type="InterPro" id="IPR016032">
    <property type="entry name" value="Sig_transdc_resp-reg_C-effctor"/>
</dbReference>
<dbReference type="InterPro" id="IPR036388">
    <property type="entry name" value="WH-like_DNA-bd_sf"/>
</dbReference>
<dbReference type="EMBL" id="BNAQ01000002">
    <property type="protein sequence ID" value="GHH13332.1"/>
    <property type="molecule type" value="Genomic_DNA"/>
</dbReference>
<dbReference type="InterPro" id="IPR000792">
    <property type="entry name" value="Tscrpt_reg_LuxR_C"/>
</dbReference>
<evidence type="ECO:0000256" key="2">
    <source>
        <dbReference type="SAM" id="Phobius"/>
    </source>
</evidence>
<proteinExistence type="predicted"/>
<evidence type="ECO:0000259" key="3">
    <source>
        <dbReference type="SMART" id="SM00421"/>
    </source>
</evidence>
<dbReference type="SMART" id="SM00421">
    <property type="entry name" value="HTH_LUXR"/>
    <property type="match status" value="1"/>
</dbReference>
<dbReference type="Proteomes" id="UP000652430">
    <property type="component" value="Unassembled WGS sequence"/>
</dbReference>
<keyword evidence="2" id="KW-0472">Membrane</keyword>
<protein>
    <recommendedName>
        <fullName evidence="3">HTH luxR-type domain-containing protein</fullName>
    </recommendedName>
</protein>
<dbReference type="SUPFAM" id="SSF46894">
    <property type="entry name" value="C-terminal effector domain of the bipartite response regulators"/>
    <property type="match status" value="1"/>
</dbReference>
<sequence>MAGMRIDAIDDSTRAAILRLTMAERECLKRCLNHQTAKQMAIDLGISPHAVEKRLKMARAKLGLSSSLEAAKLVASLEQYGRLGPDSSELPPGDVGPDEGGSDATPGNATAWMRRHLTYVVSGAVLMSFFAAAAALMFWAQSSGAIAGQAGPSTGVPIAARAEPNSVQAADTEAALRRLVAGLASGAPDYEKLSPHFAEVVRGDLPMTHPMFKSLGALKSVTFRERGPQGDDAYDLVFANGAVLMSAALDADGRMVGGLLQPIGKGPANTVQNPGTEAAVRRLVAGLARGAPDYDKLAPRFADLVRGDLPMTHPMFKSLGALKSVTFRERGPRGDDAYDLVFANGAVLMSAALDADGRMTGGILRPARPPER</sequence>
<name>A0ABQ3LGE1_9SPHN</name>
<comment type="caution">
    <text evidence="4">The sequence shown here is derived from an EMBL/GenBank/DDBJ whole genome shotgun (WGS) entry which is preliminary data.</text>
</comment>
<evidence type="ECO:0000256" key="1">
    <source>
        <dbReference type="SAM" id="MobiDB-lite"/>
    </source>
</evidence>
<accession>A0ABQ3LGE1</accession>